<dbReference type="AlphaFoldDB" id="A0A6A6WMF9"/>
<sequence>MSHESSIVSSILTSTVSGVVSGLSPAANLQHGFLRLPGKESAKLAYTFCKSPSNDPVATLIVFVNGLMLPRSPWEAVMHHFYGECLDAAVPCPPMLSYDRYGQGDSEQDPKDATSEKEEGYGHDVMDAVDDLHGILLHLGTDKFGHIKLGTSKLILVCNSIGCAIARLFAQRYPSTVCGLLFLDSIIANSDLVSFIPDPDAPNFKKGELPDGVTLEMLRETRKKFMKIFHPSVKNAEGLDRRSLPSLLPSAHGPKLVGLKGNRPFLTVVGHDPEKFAEDGETGSLEIPRAITTNYHNPFWAKYNQDLVHITDSAAAKGPITAELCGHFIQRDDPVQVARLLFRLVSSVREHGW</sequence>
<feature type="domain" description="AB hydrolase-1" evidence="1">
    <location>
        <begin position="61"/>
        <end position="339"/>
    </location>
</feature>
<dbReference type="SUPFAM" id="SSF53474">
    <property type="entry name" value="alpha/beta-Hydrolases"/>
    <property type="match status" value="1"/>
</dbReference>
<name>A0A6A6WMF9_9PEZI</name>
<dbReference type="RefSeq" id="XP_033605858.1">
    <property type="nucleotide sequence ID" value="XM_033745146.1"/>
</dbReference>
<evidence type="ECO:0000259" key="1">
    <source>
        <dbReference type="Pfam" id="PF12697"/>
    </source>
</evidence>
<protein>
    <recommendedName>
        <fullName evidence="1">AB hydrolase-1 domain-containing protein</fullName>
    </recommendedName>
</protein>
<proteinExistence type="predicted"/>
<dbReference type="EMBL" id="ML996565">
    <property type="protein sequence ID" value="KAF2763407.1"/>
    <property type="molecule type" value="Genomic_DNA"/>
</dbReference>
<dbReference type="InterPro" id="IPR029058">
    <property type="entry name" value="AB_hydrolase_fold"/>
</dbReference>
<gene>
    <name evidence="2" type="ORF">EJ05DRAFT_482213</name>
</gene>
<evidence type="ECO:0000313" key="3">
    <source>
        <dbReference type="Proteomes" id="UP000799437"/>
    </source>
</evidence>
<reference evidence="2" key="1">
    <citation type="journal article" date="2020" name="Stud. Mycol.">
        <title>101 Dothideomycetes genomes: a test case for predicting lifestyles and emergence of pathogens.</title>
        <authorList>
            <person name="Haridas S."/>
            <person name="Albert R."/>
            <person name="Binder M."/>
            <person name="Bloem J."/>
            <person name="Labutti K."/>
            <person name="Salamov A."/>
            <person name="Andreopoulos B."/>
            <person name="Baker S."/>
            <person name="Barry K."/>
            <person name="Bills G."/>
            <person name="Bluhm B."/>
            <person name="Cannon C."/>
            <person name="Castanera R."/>
            <person name="Culley D."/>
            <person name="Daum C."/>
            <person name="Ezra D."/>
            <person name="Gonzalez J."/>
            <person name="Henrissat B."/>
            <person name="Kuo A."/>
            <person name="Liang C."/>
            <person name="Lipzen A."/>
            <person name="Lutzoni F."/>
            <person name="Magnuson J."/>
            <person name="Mondo S."/>
            <person name="Nolan M."/>
            <person name="Ohm R."/>
            <person name="Pangilinan J."/>
            <person name="Park H.-J."/>
            <person name="Ramirez L."/>
            <person name="Alfaro M."/>
            <person name="Sun H."/>
            <person name="Tritt A."/>
            <person name="Yoshinaga Y."/>
            <person name="Zwiers L.-H."/>
            <person name="Turgeon B."/>
            <person name="Goodwin S."/>
            <person name="Spatafora J."/>
            <person name="Crous P."/>
            <person name="Grigoriev I."/>
        </authorList>
    </citation>
    <scope>NUCLEOTIDE SEQUENCE</scope>
    <source>
        <strain evidence="2">CBS 121739</strain>
    </source>
</reference>
<dbReference type="InterPro" id="IPR000073">
    <property type="entry name" value="AB_hydrolase_1"/>
</dbReference>
<keyword evidence="3" id="KW-1185">Reference proteome</keyword>
<dbReference type="Gene3D" id="3.40.50.1820">
    <property type="entry name" value="alpha/beta hydrolase"/>
    <property type="match status" value="1"/>
</dbReference>
<dbReference type="GeneID" id="54486200"/>
<organism evidence="2 3">
    <name type="scientific">Pseudovirgaria hyperparasitica</name>
    <dbReference type="NCBI Taxonomy" id="470096"/>
    <lineage>
        <taxon>Eukaryota</taxon>
        <taxon>Fungi</taxon>
        <taxon>Dikarya</taxon>
        <taxon>Ascomycota</taxon>
        <taxon>Pezizomycotina</taxon>
        <taxon>Dothideomycetes</taxon>
        <taxon>Dothideomycetes incertae sedis</taxon>
        <taxon>Acrospermales</taxon>
        <taxon>Acrospermaceae</taxon>
        <taxon>Pseudovirgaria</taxon>
    </lineage>
</organism>
<dbReference type="OrthoDB" id="3466836at2759"/>
<dbReference type="Pfam" id="PF12697">
    <property type="entry name" value="Abhydrolase_6"/>
    <property type="match status" value="1"/>
</dbReference>
<dbReference type="Proteomes" id="UP000799437">
    <property type="component" value="Unassembled WGS sequence"/>
</dbReference>
<accession>A0A6A6WMF9</accession>
<evidence type="ECO:0000313" key="2">
    <source>
        <dbReference type="EMBL" id="KAF2763407.1"/>
    </source>
</evidence>